<comment type="function">
    <text evidence="5">Catalyzes the interconversion of L-alanine and D-alanine. May also act on other amino acids.</text>
</comment>
<gene>
    <name evidence="9" type="ORF">B9Z44_14770</name>
</gene>
<dbReference type="InterPro" id="IPR020622">
    <property type="entry name" value="Ala_racemase_pyridoxalP-BS"/>
</dbReference>
<dbReference type="SUPFAM" id="SSF51419">
    <property type="entry name" value="PLP-binding barrel"/>
    <property type="match status" value="1"/>
</dbReference>
<sequence length="353" mass="38391">MTRPSQALIDLNALLSNYKKLRTFHGGKAFAVLKANAYGHGAVRCARKLEMDADAFAVAFLEEGLELREAGIQKPILLLEGVFDVKELRKAANHGFWVVVSRHEQLEMIEQCSSAMRGLNVWLKLETGMNRLGLDGSLACEYIARLCATKAVAKVSFMTHLACADVEGDDFSTKQIEKLMNATRGLDCELSFCNSAGVLSAKGPPSDWARLGIAMYGVNPVPGSSFSLEPVMELKSQIFDVKNVKAGEGVGYGCTVRVSRDSRVGIVALGYADGYPRNAMGCSVLVDGRLTKTLGVISMDMLAVDITDLENSGQGSQVELWGKHIRVAEVAQYARTIPYELLCNVKRVSFLSI</sequence>
<dbReference type="HAMAP" id="MF_01201">
    <property type="entry name" value="Ala_racemase"/>
    <property type="match status" value="1"/>
</dbReference>
<dbReference type="SMART" id="SM01005">
    <property type="entry name" value="Ala_racemase_C"/>
    <property type="match status" value="1"/>
</dbReference>
<evidence type="ECO:0000259" key="8">
    <source>
        <dbReference type="SMART" id="SM01005"/>
    </source>
</evidence>
<dbReference type="InterPro" id="IPR029066">
    <property type="entry name" value="PLP-binding_barrel"/>
</dbReference>
<dbReference type="FunFam" id="3.20.20.10:FF:000002">
    <property type="entry name" value="Alanine racemase"/>
    <property type="match status" value="1"/>
</dbReference>
<organism evidence="9 10">
    <name type="scientific">Limnohabitans curvus</name>
    <dbReference type="NCBI Taxonomy" id="323423"/>
    <lineage>
        <taxon>Bacteria</taxon>
        <taxon>Pseudomonadati</taxon>
        <taxon>Pseudomonadota</taxon>
        <taxon>Betaproteobacteria</taxon>
        <taxon>Burkholderiales</taxon>
        <taxon>Comamonadaceae</taxon>
        <taxon>Limnohabitans</taxon>
    </lineage>
</organism>
<evidence type="ECO:0000256" key="5">
    <source>
        <dbReference type="HAMAP-Rule" id="MF_01201"/>
    </source>
</evidence>
<dbReference type="RefSeq" id="WP_108403031.1">
    <property type="nucleotide sequence ID" value="NZ_NESP01000002.1"/>
</dbReference>
<evidence type="ECO:0000256" key="2">
    <source>
        <dbReference type="ARBA" id="ARBA00001933"/>
    </source>
</evidence>
<dbReference type="InterPro" id="IPR001608">
    <property type="entry name" value="Ala_racemase_N"/>
</dbReference>
<feature type="modified residue" description="N6-(pyridoxal phosphate)lysine" evidence="5 6">
    <location>
        <position position="34"/>
    </location>
</feature>
<dbReference type="Pfam" id="PF01168">
    <property type="entry name" value="Ala_racemase_N"/>
    <property type="match status" value="1"/>
</dbReference>
<dbReference type="PANTHER" id="PTHR30511">
    <property type="entry name" value="ALANINE RACEMASE"/>
    <property type="match status" value="1"/>
</dbReference>
<dbReference type="InterPro" id="IPR011079">
    <property type="entry name" value="Ala_racemase_C"/>
</dbReference>
<dbReference type="EMBL" id="NESP01000002">
    <property type="protein sequence ID" value="PUE56503.1"/>
    <property type="molecule type" value="Genomic_DNA"/>
</dbReference>
<dbReference type="Pfam" id="PF00842">
    <property type="entry name" value="Ala_racemase_C"/>
    <property type="match status" value="1"/>
</dbReference>
<comment type="pathway">
    <text evidence="5">Amino-acid biosynthesis; D-alanine biosynthesis; D-alanine from L-alanine: step 1/1.</text>
</comment>
<dbReference type="NCBIfam" id="TIGR00492">
    <property type="entry name" value="alr"/>
    <property type="match status" value="1"/>
</dbReference>
<dbReference type="GO" id="GO:0030170">
    <property type="term" value="F:pyridoxal phosphate binding"/>
    <property type="evidence" value="ECO:0007669"/>
    <property type="project" value="UniProtKB-UniRule"/>
</dbReference>
<dbReference type="GO" id="GO:0005829">
    <property type="term" value="C:cytosol"/>
    <property type="evidence" value="ECO:0007669"/>
    <property type="project" value="TreeGrafter"/>
</dbReference>
<dbReference type="GO" id="GO:0008784">
    <property type="term" value="F:alanine racemase activity"/>
    <property type="evidence" value="ECO:0007669"/>
    <property type="project" value="UniProtKB-UniRule"/>
</dbReference>
<keyword evidence="4 5" id="KW-0413">Isomerase</keyword>
<comment type="cofactor">
    <cofactor evidence="2 5 6">
        <name>pyridoxal 5'-phosphate</name>
        <dbReference type="ChEBI" id="CHEBI:597326"/>
    </cofactor>
</comment>
<evidence type="ECO:0000256" key="4">
    <source>
        <dbReference type="ARBA" id="ARBA00023235"/>
    </source>
</evidence>
<feature type="binding site" evidence="5 7">
    <location>
        <position position="299"/>
    </location>
    <ligand>
        <name>substrate</name>
    </ligand>
</feature>
<dbReference type="InterPro" id="IPR009006">
    <property type="entry name" value="Ala_racemase/Decarboxylase_C"/>
</dbReference>
<evidence type="ECO:0000313" key="9">
    <source>
        <dbReference type="EMBL" id="PUE56503.1"/>
    </source>
</evidence>
<dbReference type="Gene3D" id="3.20.20.10">
    <property type="entry name" value="Alanine racemase"/>
    <property type="match status" value="1"/>
</dbReference>
<dbReference type="GO" id="GO:0030632">
    <property type="term" value="P:D-alanine biosynthetic process"/>
    <property type="evidence" value="ECO:0007669"/>
    <property type="project" value="UniProtKB-UniRule"/>
</dbReference>
<accession>A0A315EFA1</accession>
<dbReference type="PANTHER" id="PTHR30511:SF0">
    <property type="entry name" value="ALANINE RACEMASE, CATABOLIC-RELATED"/>
    <property type="match status" value="1"/>
</dbReference>
<dbReference type="InterPro" id="IPR000821">
    <property type="entry name" value="Ala_racemase"/>
</dbReference>
<reference evidence="9 10" key="1">
    <citation type="submission" date="2017-04" db="EMBL/GenBank/DDBJ databases">
        <title>Unexpected and diverse lifestyles within the genus Limnohabitans.</title>
        <authorList>
            <person name="Kasalicky V."/>
            <person name="Mehrshad M."/>
            <person name="Andrei S.-A."/>
            <person name="Salcher M."/>
            <person name="Kratochvilova H."/>
            <person name="Simek K."/>
            <person name="Ghai R."/>
        </authorList>
    </citation>
    <scope>NUCLEOTIDE SEQUENCE [LARGE SCALE GENOMIC DNA]</scope>
    <source>
        <strain evidence="9 10">MWH-C5</strain>
    </source>
</reference>
<evidence type="ECO:0000313" key="10">
    <source>
        <dbReference type="Proteomes" id="UP000251341"/>
    </source>
</evidence>
<evidence type="ECO:0000256" key="6">
    <source>
        <dbReference type="PIRSR" id="PIRSR600821-50"/>
    </source>
</evidence>
<dbReference type="PRINTS" id="PR00992">
    <property type="entry name" value="ALARACEMASE"/>
</dbReference>
<dbReference type="AlphaFoldDB" id="A0A315EFA1"/>
<comment type="caution">
    <text evidence="9">The sequence shown here is derived from an EMBL/GenBank/DDBJ whole genome shotgun (WGS) entry which is preliminary data.</text>
</comment>
<proteinExistence type="inferred from homology"/>
<protein>
    <recommendedName>
        <fullName evidence="5">Alanine racemase</fullName>
        <ecNumber evidence="5">5.1.1.1</ecNumber>
    </recommendedName>
</protein>
<feature type="active site" description="Proton acceptor; specific for D-alanine" evidence="5">
    <location>
        <position position="34"/>
    </location>
</feature>
<dbReference type="PROSITE" id="PS00395">
    <property type="entry name" value="ALANINE_RACEMASE"/>
    <property type="match status" value="1"/>
</dbReference>
<comment type="similarity">
    <text evidence="5">Belongs to the alanine racemase family.</text>
</comment>
<dbReference type="UniPathway" id="UPA00042">
    <property type="reaction ID" value="UER00497"/>
</dbReference>
<comment type="catalytic activity">
    <reaction evidence="1 5">
        <text>L-alanine = D-alanine</text>
        <dbReference type="Rhea" id="RHEA:20249"/>
        <dbReference type="ChEBI" id="CHEBI:57416"/>
        <dbReference type="ChEBI" id="CHEBI:57972"/>
        <dbReference type="EC" id="5.1.1.1"/>
    </reaction>
</comment>
<feature type="active site" description="Proton acceptor; specific for L-alanine" evidence="5">
    <location>
        <position position="252"/>
    </location>
</feature>
<name>A0A315EFA1_9BURK</name>
<dbReference type="Gene3D" id="2.40.37.10">
    <property type="entry name" value="Lyase, Ornithine Decarboxylase, Chain A, domain 1"/>
    <property type="match status" value="1"/>
</dbReference>
<keyword evidence="10" id="KW-1185">Reference proteome</keyword>
<keyword evidence="3 5" id="KW-0663">Pyridoxal phosphate</keyword>
<dbReference type="EC" id="5.1.1.1" evidence="5"/>
<feature type="domain" description="Alanine racemase C-terminal" evidence="8">
    <location>
        <begin position="231"/>
        <end position="353"/>
    </location>
</feature>
<evidence type="ECO:0000256" key="1">
    <source>
        <dbReference type="ARBA" id="ARBA00000316"/>
    </source>
</evidence>
<dbReference type="SUPFAM" id="SSF50621">
    <property type="entry name" value="Alanine racemase C-terminal domain-like"/>
    <property type="match status" value="1"/>
</dbReference>
<evidence type="ECO:0000256" key="7">
    <source>
        <dbReference type="PIRSR" id="PIRSR600821-52"/>
    </source>
</evidence>
<dbReference type="Proteomes" id="UP000251341">
    <property type="component" value="Unassembled WGS sequence"/>
</dbReference>
<feature type="binding site" evidence="5 7">
    <location>
        <position position="131"/>
    </location>
    <ligand>
        <name>substrate</name>
    </ligand>
</feature>
<evidence type="ECO:0000256" key="3">
    <source>
        <dbReference type="ARBA" id="ARBA00022898"/>
    </source>
</evidence>